<dbReference type="RefSeq" id="WP_252822568.1">
    <property type="nucleotide sequence ID" value="NZ_JAMXQS010000012.1"/>
</dbReference>
<dbReference type="InterPro" id="IPR016181">
    <property type="entry name" value="Acyl_CoA_acyltransferase"/>
</dbReference>
<protein>
    <submittedName>
        <fullName evidence="2">GNAT family N-acetyltransferase</fullName>
    </submittedName>
</protein>
<dbReference type="InterPro" id="IPR000182">
    <property type="entry name" value="GNAT_dom"/>
</dbReference>
<dbReference type="SUPFAM" id="SSF55729">
    <property type="entry name" value="Acyl-CoA N-acyltransferases (Nat)"/>
    <property type="match status" value="1"/>
</dbReference>
<sequence>MTFSRPTLRALQVSDSISLSNWLANPKLAAAMNIAPQQYTPDAMARYILSFDERVRVARAVVSGSSQAIIGILTVTIDERHKLAVYNLMVAEPGEAKEAVIITATMAAFDWLFDEMRVEKIATRISAHREGLAALMEKLGMRREGVLKGEVLSTDGTTRLDQLAHGLLAVDWPQIRSGTVEELKRMGF</sequence>
<dbReference type="EMBL" id="JAMXQS010000012">
    <property type="protein sequence ID" value="MCO6052237.1"/>
    <property type="molecule type" value="Genomic_DNA"/>
</dbReference>
<organism evidence="2 3">
    <name type="scientific">Mesorhizobium liriopis</name>
    <dbReference type="NCBI Taxonomy" id="2953882"/>
    <lineage>
        <taxon>Bacteria</taxon>
        <taxon>Pseudomonadati</taxon>
        <taxon>Pseudomonadota</taxon>
        <taxon>Alphaproteobacteria</taxon>
        <taxon>Hyphomicrobiales</taxon>
        <taxon>Phyllobacteriaceae</taxon>
        <taxon>Mesorhizobium</taxon>
    </lineage>
</organism>
<dbReference type="Pfam" id="PF13302">
    <property type="entry name" value="Acetyltransf_3"/>
    <property type="match status" value="1"/>
</dbReference>
<name>A0ABT1CBM2_9HYPH</name>
<gene>
    <name evidence="2" type="ORF">NGM99_20830</name>
</gene>
<evidence type="ECO:0000313" key="2">
    <source>
        <dbReference type="EMBL" id="MCO6052237.1"/>
    </source>
</evidence>
<reference evidence="2 3" key="1">
    <citation type="submission" date="2022-06" db="EMBL/GenBank/DDBJ databases">
        <title>Mesorhizobium sp. strain RP14 Genome sequencing and assembly.</title>
        <authorList>
            <person name="Kim I."/>
        </authorList>
    </citation>
    <scope>NUCLEOTIDE SEQUENCE [LARGE SCALE GENOMIC DNA]</scope>
    <source>
        <strain evidence="3">RP14(2022)</strain>
    </source>
</reference>
<accession>A0ABT1CBM2</accession>
<comment type="caution">
    <text evidence="2">The sequence shown here is derived from an EMBL/GenBank/DDBJ whole genome shotgun (WGS) entry which is preliminary data.</text>
</comment>
<proteinExistence type="predicted"/>
<keyword evidence="3" id="KW-1185">Reference proteome</keyword>
<dbReference type="Proteomes" id="UP001205906">
    <property type="component" value="Unassembled WGS sequence"/>
</dbReference>
<dbReference type="Gene3D" id="3.40.630.30">
    <property type="match status" value="1"/>
</dbReference>
<evidence type="ECO:0000259" key="1">
    <source>
        <dbReference type="Pfam" id="PF13302"/>
    </source>
</evidence>
<feature type="domain" description="N-acetyltransferase" evidence="1">
    <location>
        <begin position="7"/>
        <end position="142"/>
    </location>
</feature>
<evidence type="ECO:0000313" key="3">
    <source>
        <dbReference type="Proteomes" id="UP001205906"/>
    </source>
</evidence>